<dbReference type="OrthoDB" id="9776685at2"/>
<reference evidence="2 3" key="1">
    <citation type="submission" date="2017-05" db="EMBL/GenBank/DDBJ databases">
        <title>Vagococcus spp. assemblies.</title>
        <authorList>
            <person name="Gulvik C.A."/>
        </authorList>
    </citation>
    <scope>NUCLEOTIDE SEQUENCE [LARGE SCALE GENOMIC DNA]</scope>
    <source>
        <strain evidence="2 3">NCFB 2777</strain>
    </source>
</reference>
<organism evidence="2 3">
    <name type="scientific">Vagococcus salmoninarum</name>
    <dbReference type="NCBI Taxonomy" id="2739"/>
    <lineage>
        <taxon>Bacteria</taxon>
        <taxon>Bacillati</taxon>
        <taxon>Bacillota</taxon>
        <taxon>Bacilli</taxon>
        <taxon>Lactobacillales</taxon>
        <taxon>Enterococcaceae</taxon>
        <taxon>Vagococcus</taxon>
    </lineage>
</organism>
<dbReference type="PANTHER" id="PTHR43358">
    <property type="entry name" value="ALPHA/BETA-HYDROLASE"/>
    <property type="match status" value="1"/>
</dbReference>
<gene>
    <name evidence="2" type="ORF">CBF35_13170</name>
</gene>
<dbReference type="SUPFAM" id="SSF53474">
    <property type="entry name" value="alpha/beta-Hydrolases"/>
    <property type="match status" value="1"/>
</dbReference>
<protein>
    <submittedName>
        <fullName evidence="2">Alpha/beta hydrolase</fullName>
    </submittedName>
</protein>
<dbReference type="GO" id="GO:0016787">
    <property type="term" value="F:hydrolase activity"/>
    <property type="evidence" value="ECO:0007669"/>
    <property type="project" value="UniProtKB-KW"/>
</dbReference>
<dbReference type="InterPro" id="IPR052920">
    <property type="entry name" value="DNA-binding_regulatory"/>
</dbReference>
<evidence type="ECO:0000313" key="2">
    <source>
        <dbReference type="EMBL" id="RST92398.1"/>
    </source>
</evidence>
<dbReference type="EMBL" id="NGJU01000023">
    <property type="protein sequence ID" value="RST92398.1"/>
    <property type="molecule type" value="Genomic_DNA"/>
</dbReference>
<accession>A0A429ZFB6</accession>
<dbReference type="Proteomes" id="UP000287239">
    <property type="component" value="Unassembled WGS sequence"/>
</dbReference>
<evidence type="ECO:0000259" key="1">
    <source>
        <dbReference type="Pfam" id="PF12146"/>
    </source>
</evidence>
<name>A0A429ZFB6_9ENTE</name>
<dbReference type="AlphaFoldDB" id="A0A429ZFB6"/>
<keyword evidence="2" id="KW-0378">Hydrolase</keyword>
<evidence type="ECO:0000313" key="3">
    <source>
        <dbReference type="Proteomes" id="UP000287239"/>
    </source>
</evidence>
<keyword evidence="3" id="KW-1185">Reference proteome</keyword>
<dbReference type="RefSeq" id="WP_126781897.1">
    <property type="nucleotide sequence ID" value="NZ_NGJU01000023.1"/>
</dbReference>
<dbReference type="GeneID" id="98569296"/>
<dbReference type="Gene3D" id="3.40.50.1820">
    <property type="entry name" value="alpha/beta hydrolase"/>
    <property type="match status" value="1"/>
</dbReference>
<dbReference type="Pfam" id="PF12146">
    <property type="entry name" value="Hydrolase_4"/>
    <property type="match status" value="1"/>
</dbReference>
<comment type="caution">
    <text evidence="2">The sequence shown here is derived from an EMBL/GenBank/DDBJ whole genome shotgun (WGS) entry which is preliminary data.</text>
</comment>
<dbReference type="InterPro" id="IPR029058">
    <property type="entry name" value="AB_hydrolase_fold"/>
</dbReference>
<dbReference type="InterPro" id="IPR022742">
    <property type="entry name" value="Hydrolase_4"/>
</dbReference>
<proteinExistence type="predicted"/>
<sequence length="310" mass="34250">MKKFLISILIVLVIGVVGGLGWGVNYLFNYAVVRGEKDFIGGGEASGSTEENPVAWDFAEQPLITLTQKSQDGLNLQAKHIKQKQKSKAKLAIIAHGYTSQGDGMQEFGEMFYDMGYDLLVPDARAHGASEGEYMGFGWPDRLDYVQWIDEMIKDYNGEVEIILYGVSMGAATVMMTAGEKLPPQVKLIIEDCGYDTVTAELTYQLKEMFNLPAFPLIPLTSMYSGIKAGYNFNEASSVAQLAKNDLPTLFIHGDADKFVPTEMVYQNYEATKGPKELYIVKGAAHAHAFSTDKGAYQKVVSDFIAKYHN</sequence>
<dbReference type="PANTHER" id="PTHR43358:SF4">
    <property type="entry name" value="ALPHA_BETA HYDROLASE FOLD-1 DOMAIN-CONTAINING PROTEIN"/>
    <property type="match status" value="1"/>
</dbReference>
<feature type="domain" description="Serine aminopeptidase S33" evidence="1">
    <location>
        <begin position="90"/>
        <end position="189"/>
    </location>
</feature>